<dbReference type="GO" id="GO:0030158">
    <property type="term" value="F:protein xylosyltransferase activity"/>
    <property type="evidence" value="ECO:0007669"/>
    <property type="project" value="InterPro"/>
</dbReference>
<dbReference type="OrthoDB" id="7943907at2"/>
<evidence type="ECO:0000313" key="15">
    <source>
        <dbReference type="EMBL" id="AZN36699.1"/>
    </source>
</evidence>
<protein>
    <recommendedName>
        <fullName evidence="14">Peptide O-xylosyltransferase</fullName>
    </recommendedName>
</protein>
<gene>
    <name evidence="15" type="ORF">EJO50_09475</name>
</gene>
<evidence type="ECO:0000256" key="11">
    <source>
        <dbReference type="ARBA" id="ARBA00023136"/>
    </source>
</evidence>
<dbReference type="Pfam" id="PF02485">
    <property type="entry name" value="Branch"/>
    <property type="match status" value="1"/>
</dbReference>
<dbReference type="AlphaFoldDB" id="A0A3S8ZTA6"/>
<name>A0A3S8ZTA6_9NEIS</name>
<reference evidence="15 16" key="1">
    <citation type="submission" date="2018-12" db="EMBL/GenBank/DDBJ databases">
        <title>Complete genome sequence of Iodobacter sp. H11R3.</title>
        <authorList>
            <person name="Bae J.-W."/>
        </authorList>
    </citation>
    <scope>NUCLEOTIDE SEQUENCE [LARGE SCALE GENOMIC DNA]</scope>
    <source>
        <strain evidence="15 16">H11R3</strain>
    </source>
</reference>
<dbReference type="Proteomes" id="UP000282438">
    <property type="component" value="Chromosome"/>
</dbReference>
<dbReference type="GO" id="GO:0016020">
    <property type="term" value="C:membrane"/>
    <property type="evidence" value="ECO:0007669"/>
    <property type="project" value="InterPro"/>
</dbReference>
<keyword evidence="9" id="KW-1133">Transmembrane helix</keyword>
<evidence type="ECO:0000256" key="10">
    <source>
        <dbReference type="ARBA" id="ARBA00023034"/>
    </source>
</evidence>
<evidence type="ECO:0000256" key="13">
    <source>
        <dbReference type="ARBA" id="ARBA00023180"/>
    </source>
</evidence>
<evidence type="ECO:0000256" key="9">
    <source>
        <dbReference type="ARBA" id="ARBA00022989"/>
    </source>
</evidence>
<organism evidence="15 16">
    <name type="scientific">Iodobacter ciconiae</name>
    <dbReference type="NCBI Taxonomy" id="2496266"/>
    <lineage>
        <taxon>Bacteria</taxon>
        <taxon>Pseudomonadati</taxon>
        <taxon>Pseudomonadota</taxon>
        <taxon>Betaproteobacteria</taxon>
        <taxon>Neisseriales</taxon>
        <taxon>Chitinibacteraceae</taxon>
        <taxon>Iodobacter</taxon>
    </lineage>
</organism>
<dbReference type="KEGG" id="iod:EJO50_09475"/>
<keyword evidence="13" id="KW-0325">Glycoprotein</keyword>
<evidence type="ECO:0000256" key="5">
    <source>
        <dbReference type="ARBA" id="ARBA00022692"/>
    </source>
</evidence>
<dbReference type="InterPro" id="IPR043538">
    <property type="entry name" value="XYLT"/>
</dbReference>
<dbReference type="InterPro" id="IPR003406">
    <property type="entry name" value="Glyco_trans_14"/>
</dbReference>
<sequence>MEIRMRIGYLILCHAHPAQLGRLCQQLLTENTRLYIHVDANTAINDFTAMQAAAPGKAHFVARQACRWGGFSLVSATLTLIKAAIQDDCDYMVLLSGQDYPLKTQSEIRRQLEDHTGFIEFRPQPDPDFDIRYRYQSYHPESLKGSLAGKLLQKIQRPLLRSGLFQRKLPAPLHTVYSGSQWWCLSGRACLALIRFCEEHPDVISYFRQTLVPDEMFVQTILMHTPVAAELVNHSQHDLEWETGAWSPRTFTANDLPRLLASNCLFARKFAADGEVSQLLTPYLSS</sequence>
<keyword evidence="10" id="KW-0333">Golgi apparatus</keyword>
<keyword evidence="4" id="KW-0808">Transferase</keyword>
<evidence type="ECO:0000256" key="14">
    <source>
        <dbReference type="ARBA" id="ARBA00042865"/>
    </source>
</evidence>
<evidence type="ECO:0000256" key="12">
    <source>
        <dbReference type="ARBA" id="ARBA00023157"/>
    </source>
</evidence>
<comment type="subcellular location">
    <subcellularLocation>
        <location evidence="2">Endoplasmic reticulum membrane</location>
        <topology evidence="2">Single-pass type II membrane protein</topology>
    </subcellularLocation>
    <subcellularLocation>
        <location evidence="1">Golgi apparatus membrane</location>
        <topology evidence="1">Single-pass type II membrane protein</topology>
    </subcellularLocation>
</comment>
<evidence type="ECO:0000313" key="16">
    <source>
        <dbReference type="Proteomes" id="UP000282438"/>
    </source>
</evidence>
<keyword evidence="8" id="KW-0735">Signal-anchor</keyword>
<dbReference type="PANTHER" id="PTHR46025:SF3">
    <property type="entry name" value="XYLOSYLTRANSFERASE OXT"/>
    <property type="match status" value="1"/>
</dbReference>
<keyword evidence="16" id="KW-1185">Reference proteome</keyword>
<evidence type="ECO:0000256" key="8">
    <source>
        <dbReference type="ARBA" id="ARBA00022968"/>
    </source>
</evidence>
<keyword evidence="5" id="KW-0812">Transmembrane</keyword>
<dbReference type="GO" id="GO:0046872">
    <property type="term" value="F:metal ion binding"/>
    <property type="evidence" value="ECO:0007669"/>
    <property type="project" value="UniProtKB-KW"/>
</dbReference>
<accession>A0A3S8ZTA6</accession>
<evidence type="ECO:0000256" key="3">
    <source>
        <dbReference type="ARBA" id="ARBA00022676"/>
    </source>
</evidence>
<evidence type="ECO:0000256" key="7">
    <source>
        <dbReference type="ARBA" id="ARBA00022824"/>
    </source>
</evidence>
<keyword evidence="3" id="KW-0328">Glycosyltransferase</keyword>
<evidence type="ECO:0000256" key="4">
    <source>
        <dbReference type="ARBA" id="ARBA00022679"/>
    </source>
</evidence>
<dbReference type="EMBL" id="CP034433">
    <property type="protein sequence ID" value="AZN36699.1"/>
    <property type="molecule type" value="Genomic_DNA"/>
</dbReference>
<proteinExistence type="predicted"/>
<dbReference type="GO" id="GO:0050650">
    <property type="term" value="P:chondroitin sulfate proteoglycan biosynthetic process"/>
    <property type="evidence" value="ECO:0007669"/>
    <property type="project" value="TreeGrafter"/>
</dbReference>
<keyword evidence="7" id="KW-0256">Endoplasmic reticulum</keyword>
<evidence type="ECO:0000256" key="6">
    <source>
        <dbReference type="ARBA" id="ARBA00022723"/>
    </source>
</evidence>
<dbReference type="GO" id="GO:0015012">
    <property type="term" value="P:heparan sulfate proteoglycan biosynthetic process"/>
    <property type="evidence" value="ECO:0007669"/>
    <property type="project" value="TreeGrafter"/>
</dbReference>
<keyword evidence="6" id="KW-0479">Metal-binding</keyword>
<evidence type="ECO:0000256" key="2">
    <source>
        <dbReference type="ARBA" id="ARBA00004648"/>
    </source>
</evidence>
<keyword evidence="11" id="KW-0472">Membrane</keyword>
<evidence type="ECO:0000256" key="1">
    <source>
        <dbReference type="ARBA" id="ARBA00004323"/>
    </source>
</evidence>
<dbReference type="PANTHER" id="PTHR46025">
    <property type="entry name" value="XYLOSYLTRANSFERASE OXT"/>
    <property type="match status" value="1"/>
</dbReference>
<keyword evidence="12" id="KW-1015">Disulfide bond</keyword>